<sequence length="336" mass="37191">MHYGLFFDQKSVSLAQADPANDEILQAAQAWLKAASGAPLREAPDSSQVGKDGTRTITKPELDVYGQALNDGLLYRVEGDDEAGIRAVRALEAGLGYEPSETLLEAIWHIVTASQVFEMVRDHEALAAFADAWLARYQQHVPSLLQAEAPPLEQLWQVTLAIVAGVVLEDESLFSQGVSQYKQVIDTQVHAEGYLKFIKTIKDGQAFMQQLLAVAALALAAEAATLVGEPLWQYEARGVGMGTATAYIVYYFFFPEKWPWEEETPENMPTSEQVRDAFRQYGAFVAIAQYRVAPRFAEQLLDEMAPLFSNLGGLTSLTHQGQDVSQLKRKKFLGLF</sequence>
<evidence type="ECO:0000259" key="3">
    <source>
        <dbReference type="Pfam" id="PF05426"/>
    </source>
</evidence>
<dbReference type="GO" id="GO:0042597">
    <property type="term" value="C:periplasmic space"/>
    <property type="evidence" value="ECO:0007669"/>
    <property type="project" value="InterPro"/>
</dbReference>
<organism evidence="4 5">
    <name type="scientific">Phototrophicus methaneseepsis</name>
    <dbReference type="NCBI Taxonomy" id="2710758"/>
    <lineage>
        <taxon>Bacteria</taxon>
        <taxon>Bacillati</taxon>
        <taxon>Chloroflexota</taxon>
        <taxon>Candidatus Thermofontia</taxon>
        <taxon>Phototrophicales</taxon>
        <taxon>Phototrophicaceae</taxon>
        <taxon>Phototrophicus</taxon>
    </lineage>
</organism>
<dbReference type="AlphaFoldDB" id="A0A7S8ECH7"/>
<keyword evidence="1" id="KW-0732">Signal</keyword>
<evidence type="ECO:0000313" key="4">
    <source>
        <dbReference type="EMBL" id="QPC84334.1"/>
    </source>
</evidence>
<keyword evidence="2 4" id="KW-0456">Lyase</keyword>
<dbReference type="EMBL" id="CP062983">
    <property type="protein sequence ID" value="QPC84334.1"/>
    <property type="molecule type" value="Genomic_DNA"/>
</dbReference>
<reference evidence="4 5" key="1">
    <citation type="submission" date="2020-02" db="EMBL/GenBank/DDBJ databases">
        <authorList>
            <person name="Zheng R.K."/>
            <person name="Sun C.M."/>
        </authorList>
    </citation>
    <scope>NUCLEOTIDE SEQUENCE [LARGE SCALE GENOMIC DNA]</scope>
    <source>
        <strain evidence="5">rifampicinis</strain>
    </source>
</reference>
<gene>
    <name evidence="4" type="ORF">G4Y79_08155</name>
</gene>
<dbReference type="RefSeq" id="WP_195172397.1">
    <property type="nucleotide sequence ID" value="NZ_CP062983.1"/>
</dbReference>
<proteinExistence type="predicted"/>
<evidence type="ECO:0000313" key="5">
    <source>
        <dbReference type="Proteomes" id="UP000594468"/>
    </source>
</evidence>
<dbReference type="Proteomes" id="UP000594468">
    <property type="component" value="Chromosome"/>
</dbReference>
<dbReference type="Gene3D" id="1.50.10.100">
    <property type="entry name" value="Chondroitin AC/alginate lyase"/>
    <property type="match status" value="1"/>
</dbReference>
<feature type="domain" description="Alginate lyase" evidence="3">
    <location>
        <begin position="127"/>
        <end position="258"/>
    </location>
</feature>
<dbReference type="GO" id="GO:0016829">
    <property type="term" value="F:lyase activity"/>
    <property type="evidence" value="ECO:0007669"/>
    <property type="project" value="UniProtKB-KW"/>
</dbReference>
<keyword evidence="5" id="KW-1185">Reference proteome</keyword>
<dbReference type="SUPFAM" id="SSF48230">
    <property type="entry name" value="Chondroitin AC/alginate lyase"/>
    <property type="match status" value="1"/>
</dbReference>
<dbReference type="InterPro" id="IPR008397">
    <property type="entry name" value="Alginate_lyase_dom"/>
</dbReference>
<protein>
    <submittedName>
        <fullName evidence="4">Alginate lyase family protein</fullName>
    </submittedName>
</protein>
<evidence type="ECO:0000256" key="1">
    <source>
        <dbReference type="ARBA" id="ARBA00022729"/>
    </source>
</evidence>
<dbReference type="InterPro" id="IPR008929">
    <property type="entry name" value="Chondroitin_lyas"/>
</dbReference>
<accession>A0A7S8ECH7</accession>
<dbReference type="KEGG" id="pmet:G4Y79_08155"/>
<dbReference type="Pfam" id="PF05426">
    <property type="entry name" value="Alginate_lyase"/>
    <property type="match status" value="1"/>
</dbReference>
<name>A0A7S8ECH7_9CHLR</name>
<evidence type="ECO:0000256" key="2">
    <source>
        <dbReference type="ARBA" id="ARBA00023239"/>
    </source>
</evidence>